<dbReference type="Proteomes" id="UP001299876">
    <property type="component" value="Unassembled WGS sequence"/>
</dbReference>
<accession>A0ABT0F5C3</accession>
<comment type="caution">
    <text evidence="1">The sequence shown here is derived from an EMBL/GenBank/DDBJ whole genome shotgun (WGS) entry which is preliminary data.</text>
</comment>
<sequence length="73" mass="7870">MEDPSLLASVLKRMNENQLALGAAIEELSNWVEQRGSTEVAQNIRGALETLDRNSGFLTLALASLAAEGRAKE</sequence>
<reference evidence="1 2" key="1">
    <citation type="submission" date="2022-02" db="EMBL/GenBank/DDBJ databases">
        <title>Comparative genomics of the first Antarctic Pseudomonas spp. capable of biotransforming 2,4,6-Trinitrotoluene.</title>
        <authorList>
            <person name="Cabrera M.A."/>
            <person name="Marquez S.L."/>
            <person name="Perez-Donoso J.M."/>
        </authorList>
    </citation>
    <scope>NUCLEOTIDE SEQUENCE [LARGE SCALE GENOMIC DNA]</scope>
    <source>
        <strain evidence="1 2">TNT19</strain>
    </source>
</reference>
<evidence type="ECO:0000313" key="1">
    <source>
        <dbReference type="EMBL" id="MCK1792911.1"/>
    </source>
</evidence>
<protein>
    <submittedName>
        <fullName evidence="1">Uncharacterized protein</fullName>
    </submittedName>
</protein>
<organism evidence="1 2">
    <name type="scientific">Pseudomonas violetae</name>
    <dbReference type="NCBI Taxonomy" id="2915813"/>
    <lineage>
        <taxon>Bacteria</taxon>
        <taxon>Pseudomonadati</taxon>
        <taxon>Pseudomonadota</taxon>
        <taxon>Gammaproteobacteria</taxon>
        <taxon>Pseudomonadales</taxon>
        <taxon>Pseudomonadaceae</taxon>
        <taxon>Pseudomonas</taxon>
    </lineage>
</organism>
<keyword evidence="2" id="KW-1185">Reference proteome</keyword>
<proteinExistence type="predicted"/>
<evidence type="ECO:0000313" key="2">
    <source>
        <dbReference type="Proteomes" id="UP001299876"/>
    </source>
</evidence>
<gene>
    <name evidence="1" type="ORF">L9059_22565</name>
</gene>
<dbReference type="EMBL" id="JAKNRW010000025">
    <property type="protein sequence ID" value="MCK1792911.1"/>
    <property type="molecule type" value="Genomic_DNA"/>
</dbReference>
<dbReference type="RefSeq" id="WP_042956428.1">
    <property type="nucleotide sequence ID" value="NZ_JAKNRW010000025.1"/>
</dbReference>
<dbReference type="GeneID" id="57261673"/>
<name>A0ABT0F5C3_9PSED</name>